<protein>
    <recommendedName>
        <fullName evidence="2">AB hydrolase-1 domain-containing protein</fullName>
    </recommendedName>
</protein>
<reference evidence="3 4" key="1">
    <citation type="submission" date="2016-10" db="EMBL/GenBank/DDBJ databases">
        <title>Silvanigrella aquatica sp. nov., isolated from a freshwater lake located in the Black Forest, Germany, description of Silvanigrellaceae fam. nov., Silvanigrellales ord. nov., reclassification of the order Bdellovibrionales in the class Oligoflexia, reclassification of the families Bacteriovoracaceae and Halobacteriovoraceae in the new order Bacteriovoracales ord. nov., and reclassification of the family Pseudobacteriovoracaceae in the order Oligoflexiales.</title>
        <authorList>
            <person name="Hahn M.W."/>
            <person name="Schmidt J."/>
            <person name="Koll U."/>
            <person name="Rohde M."/>
            <person name="Verbag S."/>
            <person name="Pitt A."/>
            <person name="Nakai R."/>
            <person name="Naganuma T."/>
            <person name="Lang E."/>
        </authorList>
    </citation>
    <scope>NUCLEOTIDE SEQUENCE [LARGE SCALE GENOMIC DNA]</scope>
    <source>
        <strain evidence="3 4">MWH-Nonnen-W8red</strain>
    </source>
</reference>
<dbReference type="AlphaFoldDB" id="A0A1L4CXG5"/>
<feature type="transmembrane region" description="Helical" evidence="1">
    <location>
        <begin position="103"/>
        <end position="123"/>
    </location>
</feature>
<dbReference type="STRING" id="1915309.AXG55_01285"/>
<dbReference type="Gene3D" id="3.40.50.1820">
    <property type="entry name" value="alpha/beta hydrolase"/>
    <property type="match status" value="1"/>
</dbReference>
<dbReference type="PANTHER" id="PTHR43798">
    <property type="entry name" value="MONOACYLGLYCEROL LIPASE"/>
    <property type="match status" value="1"/>
</dbReference>
<evidence type="ECO:0000313" key="3">
    <source>
        <dbReference type="EMBL" id="APJ02635.1"/>
    </source>
</evidence>
<organism evidence="3 4">
    <name type="scientific">Silvanigrella aquatica</name>
    <dbReference type="NCBI Taxonomy" id="1915309"/>
    <lineage>
        <taxon>Bacteria</taxon>
        <taxon>Pseudomonadati</taxon>
        <taxon>Bdellovibrionota</taxon>
        <taxon>Oligoflexia</taxon>
        <taxon>Silvanigrellales</taxon>
        <taxon>Silvanigrellaceae</taxon>
        <taxon>Silvanigrella</taxon>
    </lineage>
</organism>
<evidence type="ECO:0000259" key="2">
    <source>
        <dbReference type="Pfam" id="PF12697"/>
    </source>
</evidence>
<keyword evidence="1" id="KW-0812">Transmembrane</keyword>
<dbReference type="InterPro" id="IPR029058">
    <property type="entry name" value="AB_hydrolase_fold"/>
</dbReference>
<dbReference type="InterPro" id="IPR000073">
    <property type="entry name" value="AB_hydrolase_1"/>
</dbReference>
<feature type="domain" description="AB hydrolase-1" evidence="2">
    <location>
        <begin position="3"/>
        <end position="230"/>
    </location>
</feature>
<dbReference type="Pfam" id="PF12697">
    <property type="entry name" value="Abhydrolase_6"/>
    <property type="match status" value="1"/>
</dbReference>
<evidence type="ECO:0000256" key="1">
    <source>
        <dbReference type="SAM" id="Phobius"/>
    </source>
</evidence>
<name>A0A1L4CXG5_9BACT</name>
<keyword evidence="4" id="KW-1185">Reference proteome</keyword>
<feature type="transmembrane region" description="Helical" evidence="1">
    <location>
        <begin position="54"/>
        <end position="72"/>
    </location>
</feature>
<keyword evidence="1" id="KW-1133">Transmembrane helix</keyword>
<gene>
    <name evidence="3" type="ORF">AXG55_01285</name>
</gene>
<sequence length="245" mass="28475">MSFWLSFEAELLKYSDIILIDLLGTGGSQNKTGRFTIKKFAEDVLYTLKYCQVFHFHLAGISLGGMVALEMAKLMDKQEWKELKLHSNCIMSSSSGDMGHKRIFFIPLLFLIISFFTSILKGFPSHKLFSKFLVSNKTLENNTDIVKQWDEIWQKEGFSHLSFILQIFAAANYKSKLKNRKINTPFLFLVSKEDKLVPWLNSVLLWEKIPQAELRIFRNLGHDLTTDDPECISKIIYDFMKRNEI</sequence>
<dbReference type="InterPro" id="IPR050266">
    <property type="entry name" value="AB_hydrolase_sf"/>
</dbReference>
<accession>A0A1L4CXG5</accession>
<dbReference type="Proteomes" id="UP000184731">
    <property type="component" value="Chromosome"/>
</dbReference>
<dbReference type="SUPFAM" id="SSF53474">
    <property type="entry name" value="alpha/beta-Hydrolases"/>
    <property type="match status" value="1"/>
</dbReference>
<proteinExistence type="predicted"/>
<evidence type="ECO:0000313" key="4">
    <source>
        <dbReference type="Proteomes" id="UP000184731"/>
    </source>
</evidence>
<dbReference type="KEGG" id="saqi:AXG55_01285"/>
<keyword evidence="1" id="KW-0472">Membrane</keyword>
<dbReference type="EMBL" id="CP017834">
    <property type="protein sequence ID" value="APJ02635.1"/>
    <property type="molecule type" value="Genomic_DNA"/>
</dbReference>